<evidence type="ECO:0000313" key="3">
    <source>
        <dbReference type="EMBL" id="OJD14828.1"/>
    </source>
</evidence>
<feature type="domain" description="Thioesterase" evidence="2">
    <location>
        <begin position="185"/>
        <end position="262"/>
    </location>
</feature>
<keyword evidence="4" id="KW-1185">Reference proteome</keyword>
<reference evidence="3 4" key="1">
    <citation type="submission" date="2015-07" db="EMBL/GenBank/DDBJ databases">
        <title>Emmonsia species relationships and genome sequence.</title>
        <authorList>
            <consortium name="The Broad Institute Genomics Platform"/>
            <person name="Cuomo C.A."/>
            <person name="Munoz J.F."/>
            <person name="Imamovic A."/>
            <person name="Priest M.E."/>
            <person name="Young S."/>
            <person name="Clay O.K."/>
            <person name="McEwen J.G."/>
        </authorList>
    </citation>
    <scope>NUCLEOTIDE SEQUENCE [LARGE SCALE GENOMIC DNA]</scope>
    <source>
        <strain evidence="3 4">UAMH 9510</strain>
    </source>
</reference>
<dbReference type="EMBL" id="LGRN01000194">
    <property type="protein sequence ID" value="OJD14828.1"/>
    <property type="molecule type" value="Genomic_DNA"/>
</dbReference>
<name>A0A1J9QFX5_9EURO</name>
<evidence type="ECO:0000313" key="4">
    <source>
        <dbReference type="Proteomes" id="UP000182235"/>
    </source>
</evidence>
<dbReference type="PANTHER" id="PTHR47260:SF1">
    <property type="entry name" value="UPF0644 PROTEIN PB2B4.06"/>
    <property type="match status" value="1"/>
</dbReference>
<organism evidence="3 4">
    <name type="scientific">Emergomyces pasteurianus Ep9510</name>
    <dbReference type="NCBI Taxonomy" id="1447872"/>
    <lineage>
        <taxon>Eukaryota</taxon>
        <taxon>Fungi</taxon>
        <taxon>Dikarya</taxon>
        <taxon>Ascomycota</taxon>
        <taxon>Pezizomycotina</taxon>
        <taxon>Eurotiomycetes</taxon>
        <taxon>Eurotiomycetidae</taxon>
        <taxon>Onygenales</taxon>
        <taxon>Ajellomycetaceae</taxon>
        <taxon>Emergomyces</taxon>
    </lineage>
</organism>
<dbReference type="Proteomes" id="UP000182235">
    <property type="component" value="Unassembled WGS sequence"/>
</dbReference>
<gene>
    <name evidence="3" type="ORF">AJ78_04858</name>
</gene>
<dbReference type="CDD" id="cd03443">
    <property type="entry name" value="PaaI_thioesterase"/>
    <property type="match status" value="1"/>
</dbReference>
<dbReference type="Gene3D" id="3.10.129.10">
    <property type="entry name" value="Hotdog Thioesterase"/>
    <property type="match status" value="1"/>
</dbReference>
<dbReference type="NCBIfam" id="TIGR00369">
    <property type="entry name" value="unchar_dom_1"/>
    <property type="match status" value="1"/>
</dbReference>
<proteinExistence type="predicted"/>
<dbReference type="AlphaFoldDB" id="A0A1J9QFX5"/>
<dbReference type="Pfam" id="PF03061">
    <property type="entry name" value="4HBT"/>
    <property type="match status" value="1"/>
</dbReference>
<dbReference type="PANTHER" id="PTHR47260">
    <property type="entry name" value="UPF0644 PROTEIN PB2B4.06"/>
    <property type="match status" value="1"/>
</dbReference>
<dbReference type="GO" id="GO:0016787">
    <property type="term" value="F:hydrolase activity"/>
    <property type="evidence" value="ECO:0007669"/>
    <property type="project" value="UniProtKB-KW"/>
</dbReference>
<dbReference type="STRING" id="1447872.A0A1J9QFX5"/>
<dbReference type="InterPro" id="IPR029069">
    <property type="entry name" value="HotDog_dom_sf"/>
</dbReference>
<protein>
    <recommendedName>
        <fullName evidence="2">Thioesterase domain-containing protein</fullName>
    </recommendedName>
</protein>
<dbReference type="OrthoDB" id="506431at2759"/>
<sequence>MFPSQKLISSTFPGGAFARSCIKHSPRSVVLSDASLVSPLTPKRNFISPARVPLTKREYVFRRRLRSLVYVGIFGSLGYGMGNALSSFLSNPATPGSPEDTQRVTHLRRVMDSLEVVKKLRADPDYVEWEAYDNFSEEEKPHRLTSGPLSGSRNLAVQRIFWNEKEHKAITVVHFGVGLSGWPLIVHGGTIAIVLDESLGRVAIRSFPARTGVTANLNIDYIRPVKAMGFYTVTAKCDPENSTERKSIVKGEVRDSKGRLCATGKALFVVPKTLTLRTLGDNF</sequence>
<evidence type="ECO:0000256" key="1">
    <source>
        <dbReference type="ARBA" id="ARBA00022801"/>
    </source>
</evidence>
<dbReference type="VEuPathDB" id="FungiDB:AJ78_04858"/>
<dbReference type="InterPro" id="IPR006683">
    <property type="entry name" value="Thioestr_dom"/>
</dbReference>
<evidence type="ECO:0000259" key="2">
    <source>
        <dbReference type="Pfam" id="PF03061"/>
    </source>
</evidence>
<dbReference type="InterPro" id="IPR052061">
    <property type="entry name" value="PTE-AB_protein"/>
</dbReference>
<keyword evidence="1" id="KW-0378">Hydrolase</keyword>
<comment type="caution">
    <text evidence="3">The sequence shown here is derived from an EMBL/GenBank/DDBJ whole genome shotgun (WGS) entry which is preliminary data.</text>
</comment>
<dbReference type="InterPro" id="IPR003736">
    <property type="entry name" value="PAAI_dom"/>
</dbReference>
<dbReference type="SUPFAM" id="SSF54637">
    <property type="entry name" value="Thioesterase/thiol ester dehydrase-isomerase"/>
    <property type="match status" value="1"/>
</dbReference>
<accession>A0A1J9QFX5</accession>